<evidence type="ECO:0000259" key="4">
    <source>
        <dbReference type="PROSITE" id="PS50977"/>
    </source>
</evidence>
<protein>
    <recommendedName>
        <fullName evidence="4">HTH tetR-type domain-containing protein</fullName>
    </recommendedName>
</protein>
<evidence type="ECO:0000256" key="2">
    <source>
        <dbReference type="ARBA" id="ARBA00023125"/>
    </source>
</evidence>
<name>A0A3B0YY93_9ZZZZ</name>
<dbReference type="SUPFAM" id="SSF48498">
    <property type="entry name" value="Tetracyclin repressor-like, C-terminal domain"/>
    <property type="match status" value="1"/>
</dbReference>
<dbReference type="AlphaFoldDB" id="A0A3B0YY93"/>
<evidence type="ECO:0000313" key="5">
    <source>
        <dbReference type="EMBL" id="VAW79169.1"/>
    </source>
</evidence>
<dbReference type="InterPro" id="IPR001647">
    <property type="entry name" value="HTH_TetR"/>
</dbReference>
<accession>A0A3B0YY93</accession>
<sequence>MARPIEYDKQEVLDSITKAFWLKGFEGTSVSELVNETRLNTRTMYNLFSDKTGLFQAALENYHESNLQSIIEKLKNCDTLSCLIEFVESFASSDYLNGCLFVNTLSEQNSISNESLEFVRDYFKQCEELLEGQLAKSKTSNEFSGDVKATASMIICFMHGYSNFVKLNKEEEGNQQMVDQFVLLLNQ</sequence>
<dbReference type="PROSITE" id="PS50977">
    <property type="entry name" value="HTH_TETR_2"/>
    <property type="match status" value="1"/>
</dbReference>
<dbReference type="PANTHER" id="PTHR47506">
    <property type="entry name" value="TRANSCRIPTIONAL REGULATORY PROTEIN"/>
    <property type="match status" value="1"/>
</dbReference>
<dbReference type="InterPro" id="IPR009057">
    <property type="entry name" value="Homeodomain-like_sf"/>
</dbReference>
<dbReference type="Gene3D" id="1.10.10.60">
    <property type="entry name" value="Homeodomain-like"/>
    <property type="match status" value="1"/>
</dbReference>
<dbReference type="PANTHER" id="PTHR47506:SF10">
    <property type="entry name" value="TRANSCRIPTIONAL REGULATORY PROTEIN"/>
    <property type="match status" value="1"/>
</dbReference>
<gene>
    <name evidence="5" type="ORF">MNBD_GAMMA12-408</name>
</gene>
<feature type="domain" description="HTH tetR-type" evidence="4">
    <location>
        <begin position="6"/>
        <end position="66"/>
    </location>
</feature>
<keyword evidence="2" id="KW-0238">DNA-binding</keyword>
<dbReference type="InterPro" id="IPR036271">
    <property type="entry name" value="Tet_transcr_reg_TetR-rel_C_sf"/>
</dbReference>
<evidence type="ECO:0000256" key="1">
    <source>
        <dbReference type="ARBA" id="ARBA00023015"/>
    </source>
</evidence>
<evidence type="ECO:0000256" key="3">
    <source>
        <dbReference type="ARBA" id="ARBA00023163"/>
    </source>
</evidence>
<organism evidence="5">
    <name type="scientific">hydrothermal vent metagenome</name>
    <dbReference type="NCBI Taxonomy" id="652676"/>
    <lineage>
        <taxon>unclassified sequences</taxon>
        <taxon>metagenomes</taxon>
        <taxon>ecological metagenomes</taxon>
    </lineage>
</organism>
<keyword evidence="3" id="KW-0804">Transcription</keyword>
<keyword evidence="1" id="KW-0805">Transcription regulation</keyword>
<dbReference type="Gene3D" id="1.10.357.10">
    <property type="entry name" value="Tetracycline Repressor, domain 2"/>
    <property type="match status" value="1"/>
</dbReference>
<dbReference type="GO" id="GO:0003677">
    <property type="term" value="F:DNA binding"/>
    <property type="evidence" value="ECO:0007669"/>
    <property type="project" value="UniProtKB-KW"/>
</dbReference>
<dbReference type="SUPFAM" id="SSF46689">
    <property type="entry name" value="Homeodomain-like"/>
    <property type="match status" value="1"/>
</dbReference>
<proteinExistence type="predicted"/>
<reference evidence="5" key="1">
    <citation type="submission" date="2018-06" db="EMBL/GenBank/DDBJ databases">
        <authorList>
            <person name="Zhirakovskaya E."/>
        </authorList>
    </citation>
    <scope>NUCLEOTIDE SEQUENCE</scope>
</reference>
<dbReference type="Pfam" id="PF00440">
    <property type="entry name" value="TetR_N"/>
    <property type="match status" value="1"/>
</dbReference>
<dbReference type="EMBL" id="UOFL01000171">
    <property type="protein sequence ID" value="VAW79169.1"/>
    <property type="molecule type" value="Genomic_DNA"/>
</dbReference>